<dbReference type="PANTHER" id="PTHR11709:SF511">
    <property type="entry name" value="LACCASE"/>
    <property type="match status" value="1"/>
</dbReference>
<dbReference type="Pfam" id="PF00394">
    <property type="entry name" value="Cu-oxidase"/>
    <property type="match status" value="1"/>
</dbReference>
<keyword evidence="2" id="KW-0186">Copper</keyword>
<dbReference type="GO" id="GO:0005507">
    <property type="term" value="F:copper ion binding"/>
    <property type="evidence" value="ECO:0007669"/>
    <property type="project" value="InterPro"/>
</dbReference>
<dbReference type="AlphaFoldDB" id="A0A8H6AA71"/>
<dbReference type="Proteomes" id="UP000541154">
    <property type="component" value="Unassembled WGS sequence"/>
</dbReference>
<feature type="transmembrane region" description="Helical" evidence="4">
    <location>
        <begin position="37"/>
        <end position="57"/>
    </location>
</feature>
<feature type="region of interest" description="Disordered" evidence="3">
    <location>
        <begin position="1"/>
        <end position="32"/>
    </location>
</feature>
<name>A0A8H6AA71_PETAA</name>
<dbReference type="InterPro" id="IPR001117">
    <property type="entry name" value="Cu-oxidase_2nd"/>
</dbReference>
<dbReference type="InterPro" id="IPR045087">
    <property type="entry name" value="Cu-oxidase_fam"/>
</dbReference>
<keyword evidence="4" id="KW-1133">Transmembrane helix</keyword>
<feature type="domain" description="Plastocyanin-like" evidence="6">
    <location>
        <begin position="117"/>
        <end position="231"/>
    </location>
</feature>
<protein>
    <submittedName>
        <fullName evidence="7">Uncharacterized protein</fullName>
    </submittedName>
</protein>
<feature type="compositionally biased region" description="Basic residues" evidence="3">
    <location>
        <begin position="1"/>
        <end position="12"/>
    </location>
</feature>
<evidence type="ECO:0000256" key="2">
    <source>
        <dbReference type="ARBA" id="ARBA00023008"/>
    </source>
</evidence>
<keyword evidence="8" id="KW-1185">Reference proteome</keyword>
<evidence type="ECO:0000256" key="1">
    <source>
        <dbReference type="ARBA" id="ARBA00010609"/>
    </source>
</evidence>
<dbReference type="Pfam" id="PF07732">
    <property type="entry name" value="Cu-oxidase_3"/>
    <property type="match status" value="1"/>
</dbReference>
<evidence type="ECO:0000256" key="3">
    <source>
        <dbReference type="SAM" id="MobiDB-lite"/>
    </source>
</evidence>
<keyword evidence="4" id="KW-0812">Transmembrane</keyword>
<feature type="non-terminal residue" evidence="7">
    <location>
        <position position="526"/>
    </location>
</feature>
<proteinExistence type="inferred from homology"/>
<dbReference type="PANTHER" id="PTHR11709">
    <property type="entry name" value="MULTI-COPPER OXIDASE"/>
    <property type="match status" value="1"/>
</dbReference>
<organism evidence="7 8">
    <name type="scientific">Petromyces alliaceus</name>
    <name type="common">Aspergillus alliaceus</name>
    <dbReference type="NCBI Taxonomy" id="209559"/>
    <lineage>
        <taxon>Eukaryota</taxon>
        <taxon>Fungi</taxon>
        <taxon>Dikarya</taxon>
        <taxon>Ascomycota</taxon>
        <taxon>Pezizomycotina</taxon>
        <taxon>Eurotiomycetes</taxon>
        <taxon>Eurotiomycetidae</taxon>
        <taxon>Eurotiales</taxon>
        <taxon>Aspergillaceae</taxon>
        <taxon>Aspergillus</taxon>
        <taxon>Aspergillus subgen. Circumdati</taxon>
    </lineage>
</organism>
<dbReference type="Gene3D" id="2.60.40.420">
    <property type="entry name" value="Cupredoxins - blue copper proteins"/>
    <property type="match status" value="3"/>
</dbReference>
<comment type="similarity">
    <text evidence="1">Belongs to the multicopper oxidase family.</text>
</comment>
<dbReference type="InterPro" id="IPR008972">
    <property type="entry name" value="Cupredoxin"/>
</dbReference>
<accession>A0A8H6AA71</accession>
<keyword evidence="4" id="KW-0472">Membrane</keyword>
<dbReference type="GO" id="GO:0016491">
    <property type="term" value="F:oxidoreductase activity"/>
    <property type="evidence" value="ECO:0007669"/>
    <property type="project" value="TreeGrafter"/>
</dbReference>
<dbReference type="SUPFAM" id="SSF49503">
    <property type="entry name" value="Cupredoxins"/>
    <property type="match status" value="2"/>
</dbReference>
<comment type="caution">
    <text evidence="7">The sequence shown here is derived from an EMBL/GenBank/DDBJ whole genome shotgun (WGS) entry which is preliminary data.</text>
</comment>
<feature type="domain" description="Plastocyanin-like" evidence="5">
    <location>
        <begin position="255"/>
        <end position="383"/>
    </location>
</feature>
<reference evidence="7 8" key="1">
    <citation type="submission" date="2019-04" db="EMBL/GenBank/DDBJ databases">
        <title>Aspergillus burnettii sp. nov., novel species from soil in southeast Queensland.</title>
        <authorList>
            <person name="Gilchrist C.L.M."/>
            <person name="Pitt J.I."/>
            <person name="Lange L."/>
            <person name="Lacey H.J."/>
            <person name="Vuong D."/>
            <person name="Midgley D.J."/>
            <person name="Greenfield P."/>
            <person name="Bradbury M."/>
            <person name="Lacey E."/>
            <person name="Busk P.K."/>
            <person name="Pilgaard B."/>
            <person name="Chooi Y.H."/>
            <person name="Piggott A.M."/>
        </authorList>
    </citation>
    <scope>NUCLEOTIDE SEQUENCE [LARGE SCALE GENOMIC DNA]</scope>
    <source>
        <strain evidence="7 8">FRR 5400</strain>
    </source>
</reference>
<dbReference type="EMBL" id="SPNV01000061">
    <property type="protein sequence ID" value="KAF5862999.1"/>
    <property type="molecule type" value="Genomic_DNA"/>
</dbReference>
<evidence type="ECO:0000313" key="8">
    <source>
        <dbReference type="Proteomes" id="UP000541154"/>
    </source>
</evidence>
<dbReference type="InterPro" id="IPR011707">
    <property type="entry name" value="Cu-oxidase-like_N"/>
</dbReference>
<evidence type="ECO:0000313" key="7">
    <source>
        <dbReference type="EMBL" id="KAF5862999.1"/>
    </source>
</evidence>
<evidence type="ECO:0000256" key="4">
    <source>
        <dbReference type="SAM" id="Phobius"/>
    </source>
</evidence>
<evidence type="ECO:0000259" key="5">
    <source>
        <dbReference type="Pfam" id="PF00394"/>
    </source>
</evidence>
<evidence type="ECO:0000259" key="6">
    <source>
        <dbReference type="Pfam" id="PF07732"/>
    </source>
</evidence>
<sequence length="526" mass="58528">MERKSSRRKSKPSKITDRKGSETGSSNAPPRRTTKDWPYSILICPLIVCSLIVLLFLQQFTAPDPLRSVLPLPGTHHEETLHPKLHSPDLSRPRIELQPEGHIYRSAVTRHLDWVVTADHLRPDGVSKRVYLVNDLFPGPTIEARSGDTLIINVTNALPEESIAIHWHGLHIHNAMDGVPGVTQSAIPPGSTFMYNLTIPHDQSGTFWYHGHTGTSRADGLYGGFVVHAPASRATVRGLMSRHSVESVPYGYEREFLLLIGDWYHRSGDQVLAWYMSIDSFGNEPAPDSLLINGMGNFNCSMAVPARPVDCIEQDNNLSYLTDIETAYRLRVVNTGSLAGFTLSFSNNHLTVIQIDSTDIEPQQASSAGILYPGQRIDIILPPPKDNSTSLTIHLDEECFNFPNPALTPTQTIPIAPSYSPLPENLPQDSQIDLHNTPSTPSLLSQLPEKASQTHVIYTKIQKLSINHNIPNGFFNRTSWRPQSQPLNTLPRNKWDENQFSFATEAAGWIDLVVNNLDEGGHPFHL</sequence>
<dbReference type="CDD" id="cd04206">
    <property type="entry name" value="CuRO_1_LCC_like"/>
    <property type="match status" value="1"/>
</dbReference>
<gene>
    <name evidence="7" type="ORF">ETB97_010931</name>
</gene>